<dbReference type="PANTHER" id="PTHR35024:SF4">
    <property type="entry name" value="POLYMER-FORMING CYTOSKELETAL PROTEIN"/>
    <property type="match status" value="1"/>
</dbReference>
<reference evidence="2 3" key="1">
    <citation type="submission" date="2017-04" db="EMBL/GenBank/DDBJ databases">
        <title>Complete genome sequence of the Campylobacter cuniculorum type strain LMG24588.</title>
        <authorList>
            <person name="Miller W.G."/>
            <person name="Yee E."/>
            <person name="Revez J."/>
            <person name="Bono J.L."/>
            <person name="Rossi M."/>
        </authorList>
    </citation>
    <scope>NUCLEOTIDE SEQUENCE [LARGE SCALE GENOMIC DNA]</scope>
    <source>
        <strain evidence="2 3">LMG 24588</strain>
    </source>
</reference>
<dbReference type="KEGG" id="ccun:CCUN_1753"/>
<protein>
    <recommendedName>
        <fullName evidence="4">Bactofilin domain protein</fullName>
    </recommendedName>
</protein>
<evidence type="ECO:0000256" key="1">
    <source>
        <dbReference type="ARBA" id="ARBA00044755"/>
    </source>
</evidence>
<dbReference type="Pfam" id="PF04519">
    <property type="entry name" value="Bactofilin"/>
    <property type="match status" value="1"/>
</dbReference>
<dbReference type="PANTHER" id="PTHR35024">
    <property type="entry name" value="HYPOTHETICAL CYTOSOLIC PROTEIN"/>
    <property type="match status" value="1"/>
</dbReference>
<accession>A0A1W6BZ32</accession>
<dbReference type="AlphaFoldDB" id="A0A1W6BZ32"/>
<dbReference type="Proteomes" id="UP000192902">
    <property type="component" value="Chromosome"/>
</dbReference>
<evidence type="ECO:0000313" key="2">
    <source>
        <dbReference type="EMBL" id="ARJ57325.1"/>
    </source>
</evidence>
<sequence length="131" mass="13733">MAIFNKGGVGSTPSLSTETTVISSGAKIEGKFYFSSMLHVDGELSGIIHSESIVVIGKNGNLKGELQADKVVVNGYFEGELDANSLEILAGGVVMGDISVNGLSIENGGKFRGTSKIKEENTVKLIENNPE</sequence>
<dbReference type="InterPro" id="IPR007607">
    <property type="entry name" value="BacA/B"/>
</dbReference>
<gene>
    <name evidence="2" type="ORF">CCUN_1753</name>
</gene>
<name>A0A1W6BZ32_9BACT</name>
<dbReference type="eggNOG" id="COG1664">
    <property type="taxonomic scope" value="Bacteria"/>
</dbReference>
<organism evidence="2 3">
    <name type="scientific">Campylobacter cuniculorum DSM 23162 = LMG 24588</name>
    <dbReference type="NCBI Taxonomy" id="1121267"/>
    <lineage>
        <taxon>Bacteria</taxon>
        <taxon>Pseudomonadati</taxon>
        <taxon>Campylobacterota</taxon>
        <taxon>Epsilonproteobacteria</taxon>
        <taxon>Campylobacterales</taxon>
        <taxon>Campylobacteraceae</taxon>
        <taxon>Campylobacter</taxon>
    </lineage>
</organism>
<evidence type="ECO:0008006" key="4">
    <source>
        <dbReference type="Google" id="ProtNLM"/>
    </source>
</evidence>
<proteinExistence type="inferred from homology"/>
<evidence type="ECO:0000313" key="3">
    <source>
        <dbReference type="Proteomes" id="UP000192902"/>
    </source>
</evidence>
<dbReference type="STRING" id="1121267.CCUN_1753"/>
<dbReference type="EMBL" id="CP020867">
    <property type="protein sequence ID" value="ARJ57325.1"/>
    <property type="molecule type" value="Genomic_DNA"/>
</dbReference>
<comment type="similarity">
    <text evidence="1">Belongs to the bactofilin family.</text>
</comment>
<dbReference type="RefSeq" id="WP_085296684.1">
    <property type="nucleotide sequence ID" value="NZ_CP020867.1"/>
</dbReference>